<evidence type="ECO:0000313" key="1">
    <source>
        <dbReference type="EMBL" id="KKL63445.1"/>
    </source>
</evidence>
<dbReference type="AlphaFoldDB" id="A0A0F9G1L9"/>
<protein>
    <submittedName>
        <fullName evidence="1">Uncharacterized protein</fullName>
    </submittedName>
</protein>
<comment type="caution">
    <text evidence="1">The sequence shown here is derived from an EMBL/GenBank/DDBJ whole genome shotgun (WGS) entry which is preliminary data.</text>
</comment>
<proteinExistence type="predicted"/>
<organism evidence="1">
    <name type="scientific">marine sediment metagenome</name>
    <dbReference type="NCBI Taxonomy" id="412755"/>
    <lineage>
        <taxon>unclassified sequences</taxon>
        <taxon>metagenomes</taxon>
        <taxon>ecological metagenomes</taxon>
    </lineage>
</organism>
<reference evidence="1" key="1">
    <citation type="journal article" date="2015" name="Nature">
        <title>Complex archaea that bridge the gap between prokaryotes and eukaryotes.</title>
        <authorList>
            <person name="Spang A."/>
            <person name="Saw J.H."/>
            <person name="Jorgensen S.L."/>
            <person name="Zaremba-Niedzwiedzka K."/>
            <person name="Martijn J."/>
            <person name="Lind A.E."/>
            <person name="van Eijk R."/>
            <person name="Schleper C."/>
            <person name="Guy L."/>
            <person name="Ettema T.J."/>
        </authorList>
    </citation>
    <scope>NUCLEOTIDE SEQUENCE</scope>
</reference>
<gene>
    <name evidence="1" type="ORF">LCGC14_2175080</name>
</gene>
<name>A0A0F9G1L9_9ZZZZ</name>
<accession>A0A0F9G1L9</accession>
<sequence length="68" mass="8050">MKKKFLVQIVFIFEETSEIYTEDWLQYFIRENGGVYFSGDERDAENNSITHIHYSGKEVILNVAELED</sequence>
<dbReference type="EMBL" id="LAZR01028167">
    <property type="protein sequence ID" value="KKL63445.1"/>
    <property type="molecule type" value="Genomic_DNA"/>
</dbReference>